<evidence type="ECO:0000256" key="3">
    <source>
        <dbReference type="ARBA" id="ARBA00016814"/>
    </source>
</evidence>
<dbReference type="GO" id="GO:0160240">
    <property type="term" value="P:RNA polymerase II transcription initiation surveillance"/>
    <property type="evidence" value="ECO:0007669"/>
    <property type="project" value="UniProtKB-ARBA"/>
</dbReference>
<organism evidence="11 12">
    <name type="scientific">Apis cerana cerana</name>
    <name type="common">Oriental honeybee</name>
    <dbReference type="NCBI Taxonomy" id="94128"/>
    <lineage>
        <taxon>Eukaryota</taxon>
        <taxon>Metazoa</taxon>
        <taxon>Ecdysozoa</taxon>
        <taxon>Arthropoda</taxon>
        <taxon>Hexapoda</taxon>
        <taxon>Insecta</taxon>
        <taxon>Pterygota</taxon>
        <taxon>Neoptera</taxon>
        <taxon>Endopterygota</taxon>
        <taxon>Hymenoptera</taxon>
        <taxon>Apocrita</taxon>
        <taxon>Aculeata</taxon>
        <taxon>Apoidea</taxon>
        <taxon>Anthophila</taxon>
        <taxon>Apidae</taxon>
        <taxon>Apis</taxon>
    </lineage>
</organism>
<keyword evidence="7" id="KW-0539">Nucleus</keyword>
<proteinExistence type="inferred from homology"/>
<dbReference type="PANTHER" id="PTHR13415">
    <property type="entry name" value="NUCLEAR FACTOR-RELATED"/>
    <property type="match status" value="1"/>
</dbReference>
<dbReference type="InterPro" id="IPR001965">
    <property type="entry name" value="Znf_PHD"/>
</dbReference>
<comment type="subcellular location">
    <subcellularLocation>
        <location evidence="1">Nucleus</location>
    </subcellularLocation>
</comment>
<dbReference type="CDD" id="cd15501">
    <property type="entry name" value="PHD_Int12"/>
    <property type="match status" value="1"/>
</dbReference>
<dbReference type="SUPFAM" id="SSF57903">
    <property type="entry name" value="FYVE/PHD zinc finger"/>
    <property type="match status" value="1"/>
</dbReference>
<feature type="compositionally biased region" description="Basic and acidic residues" evidence="9">
    <location>
        <begin position="253"/>
        <end position="270"/>
    </location>
</feature>
<dbReference type="InterPro" id="IPR013083">
    <property type="entry name" value="Znf_RING/FYVE/PHD"/>
</dbReference>
<dbReference type="SMART" id="SM00249">
    <property type="entry name" value="PHD"/>
    <property type="match status" value="1"/>
</dbReference>
<evidence type="ECO:0000256" key="7">
    <source>
        <dbReference type="ARBA" id="ARBA00023242"/>
    </source>
</evidence>
<dbReference type="GO" id="GO:0008270">
    <property type="term" value="F:zinc ion binding"/>
    <property type="evidence" value="ECO:0007669"/>
    <property type="project" value="UniProtKB-KW"/>
</dbReference>
<dbReference type="PROSITE" id="PS50016">
    <property type="entry name" value="ZF_PHD_2"/>
    <property type="match status" value="1"/>
</dbReference>
<feature type="compositionally biased region" description="Low complexity" evidence="9">
    <location>
        <begin position="147"/>
        <end position="164"/>
    </location>
</feature>
<evidence type="ECO:0000259" key="10">
    <source>
        <dbReference type="PROSITE" id="PS50016"/>
    </source>
</evidence>
<dbReference type="InterPro" id="IPR019787">
    <property type="entry name" value="Znf_PHD-finger"/>
</dbReference>
<dbReference type="InterPro" id="IPR011011">
    <property type="entry name" value="Znf_FYVE_PHD"/>
</dbReference>
<evidence type="ECO:0000313" key="12">
    <source>
        <dbReference type="Proteomes" id="UP000242457"/>
    </source>
</evidence>
<dbReference type="STRING" id="94128.A0A2A3E9B1"/>
<evidence type="ECO:0000256" key="8">
    <source>
        <dbReference type="PROSITE-ProRule" id="PRU00146"/>
    </source>
</evidence>
<dbReference type="GO" id="GO:0160232">
    <property type="term" value="C:INTAC complex"/>
    <property type="evidence" value="ECO:0007669"/>
    <property type="project" value="UniProtKB-ARBA"/>
</dbReference>
<accession>A0A2A3E9B1</accession>
<feature type="region of interest" description="Disordered" evidence="9">
    <location>
        <begin position="253"/>
        <end position="280"/>
    </location>
</feature>
<feature type="region of interest" description="Disordered" evidence="9">
    <location>
        <begin position="295"/>
        <end position="325"/>
    </location>
</feature>
<protein>
    <recommendedName>
        <fullName evidence="3">Integrator complex subunit 12</fullName>
    </recommendedName>
</protein>
<evidence type="ECO:0000256" key="5">
    <source>
        <dbReference type="ARBA" id="ARBA00022771"/>
    </source>
</evidence>
<gene>
    <name evidence="11" type="ORF">APICC_06706</name>
</gene>
<evidence type="ECO:0000256" key="6">
    <source>
        <dbReference type="ARBA" id="ARBA00022833"/>
    </source>
</evidence>
<dbReference type="GO" id="GO:0034472">
    <property type="term" value="P:snRNA 3'-end processing"/>
    <property type="evidence" value="ECO:0007669"/>
    <property type="project" value="TreeGrafter"/>
</dbReference>
<feature type="region of interest" description="Disordered" evidence="9">
    <location>
        <begin position="134"/>
        <end position="177"/>
    </location>
</feature>
<feature type="compositionally biased region" description="Polar residues" evidence="9">
    <location>
        <begin position="271"/>
        <end position="280"/>
    </location>
</feature>
<dbReference type="Pfam" id="PF00628">
    <property type="entry name" value="PHD"/>
    <property type="match status" value="1"/>
</dbReference>
<dbReference type="AlphaFoldDB" id="A0A2A3E9B1"/>
<dbReference type="FunFam" id="3.30.40.10:FF:000101">
    <property type="entry name" value="Integrator complex subunit 12"/>
    <property type="match status" value="1"/>
</dbReference>
<evidence type="ECO:0000256" key="1">
    <source>
        <dbReference type="ARBA" id="ARBA00004123"/>
    </source>
</evidence>
<evidence type="ECO:0000256" key="9">
    <source>
        <dbReference type="SAM" id="MobiDB-lite"/>
    </source>
</evidence>
<dbReference type="Proteomes" id="UP000242457">
    <property type="component" value="Unassembled WGS sequence"/>
</dbReference>
<dbReference type="InterPro" id="IPR039054">
    <property type="entry name" value="Int12_PHD"/>
</dbReference>
<dbReference type="GO" id="GO:0032039">
    <property type="term" value="C:integrator complex"/>
    <property type="evidence" value="ECO:0007669"/>
    <property type="project" value="UniProtKB-ARBA"/>
</dbReference>
<dbReference type="InterPro" id="IPR051776">
    <property type="entry name" value="Integrator_subunit_12"/>
</dbReference>
<dbReference type="EMBL" id="KZ288315">
    <property type="protein sequence ID" value="PBC28315.1"/>
    <property type="molecule type" value="Genomic_DNA"/>
</dbReference>
<dbReference type="InterPro" id="IPR019786">
    <property type="entry name" value="Zinc_finger_PHD-type_CS"/>
</dbReference>
<evidence type="ECO:0000256" key="4">
    <source>
        <dbReference type="ARBA" id="ARBA00022723"/>
    </source>
</evidence>
<evidence type="ECO:0000256" key="2">
    <source>
        <dbReference type="ARBA" id="ARBA00006009"/>
    </source>
</evidence>
<evidence type="ECO:0000313" key="11">
    <source>
        <dbReference type="EMBL" id="PBC28315.1"/>
    </source>
</evidence>
<keyword evidence="6" id="KW-0862">Zinc</keyword>
<keyword evidence="4" id="KW-0479">Metal-binding</keyword>
<comment type="similarity">
    <text evidence="2">Belongs to the Integrator subunit 12 family.</text>
</comment>
<reference evidence="11 12" key="1">
    <citation type="submission" date="2014-07" db="EMBL/GenBank/DDBJ databases">
        <title>Genomic and transcriptomic analysis on Apis cerana provide comprehensive insights into honey bee biology.</title>
        <authorList>
            <person name="Diao Q."/>
            <person name="Sun L."/>
            <person name="Zheng H."/>
            <person name="Zheng H."/>
            <person name="Xu S."/>
            <person name="Wang S."/>
            <person name="Zeng Z."/>
            <person name="Hu F."/>
            <person name="Su S."/>
            <person name="Wu J."/>
        </authorList>
    </citation>
    <scope>NUCLEOTIDE SEQUENCE [LARGE SCALE GENOMIC DNA]</scope>
    <source>
        <tissue evidence="11">Pupae without intestine</tissue>
    </source>
</reference>
<feature type="compositionally biased region" description="Basic and acidic residues" evidence="9">
    <location>
        <begin position="295"/>
        <end position="305"/>
    </location>
</feature>
<feature type="domain" description="PHD-type" evidence="10">
    <location>
        <begin position="192"/>
        <end position="248"/>
    </location>
</feature>
<keyword evidence="5 8" id="KW-0863">Zinc-finger</keyword>
<keyword evidence="12" id="KW-1185">Reference proteome</keyword>
<feature type="compositionally biased region" description="Low complexity" evidence="9">
    <location>
        <begin position="306"/>
        <end position="325"/>
    </location>
</feature>
<dbReference type="Gene3D" id="3.30.40.10">
    <property type="entry name" value="Zinc/RING finger domain, C3HC4 (zinc finger)"/>
    <property type="match status" value="1"/>
</dbReference>
<dbReference type="PANTHER" id="PTHR13415:SF2">
    <property type="entry name" value="INTEGRATOR COMPLEX SUBUNIT 12"/>
    <property type="match status" value="1"/>
</dbReference>
<dbReference type="OrthoDB" id="5846437at2759"/>
<name>A0A2A3E9B1_APICC</name>
<dbReference type="PROSITE" id="PS01359">
    <property type="entry name" value="ZF_PHD_1"/>
    <property type="match status" value="1"/>
</dbReference>
<sequence>MERAHQAYLTCSLHLIACRNQNSVKLNLEYARPGTNQVIAVPMFFNFHYFLLYIQYTVLMYRNIFQAIKVSHIKMSQLELDPQFTQGLHLLHSTNKDSAEQLRALLDEAIKQKYGPSKMLSNVLHKKYMMEEPVLSDHSSSSKKSKSSSSSSSKHSSKSSKNNSPVNLPTRDTPPDIIQTDNTLALEILEDDLTCVICKGMDVGARNRLVECLECHSLYHQECHVPHILDSQIDVPGLVWYCSNCSKSQVSKERSSPKTVIENKSKEQKKSNLSGGNKITPNIHIISADRRLKDMMKKAKQDKRSTNITQSSKKNSSSNSPALSSTKSQEKSLVYKIKSAPIIVVKSLYDLYSDLTNHSNSHIHINVVV</sequence>